<gene>
    <name evidence="1" type="ORF">K488DRAFT_89878</name>
</gene>
<name>A0ACB8Q9C7_9AGAM</name>
<dbReference type="Proteomes" id="UP000814128">
    <property type="component" value="Unassembled WGS sequence"/>
</dbReference>
<sequence length="559" mass="57599">MFSSFRLTAALTVLVSLSVNVFGLGKVTRAGKYLYNQDGSRFFIKGVAYQPQGQVDTSSGFVEPTTFTDPLADSASCSRDIPFLQQLTVNTIRVYSVNASLNHDACMQALSAANIYTVIDLSLPVNGSINRSAPTWTTGLLDQYIETINAFNKYDNVLAYGIGNEVVIANDQTSSAAAAYVKAAARDTKAYLKSINSTALTTYSAVDGPQWIIDFANYLSCDPTGTNSDAAAIDLYGLNNYELCGNQTFDQAYASKTQSFSNFNVAAYFSEFGCVNPSPRVWADVAALFSSQAVPVWSGGLAFSYFPAVSSQGQFGMVNVSGNTVTTGQDFANLKTAYGQVQFTNSPTQSAAPSPSYPACASNDQTFLVSTTLPPTPNLAACNCLDQNLSCLFTPQVSNTSAIIGELFNAACSLLGQVGQNCNAISGNGTTGVYGAASACSPETQLSYVMTQYYESQNEVAQACSFAGNGTVNTAAGTNVASENSAISSCLASATGTSVPTAPAGSTAGPAGSAGSSGSSGSGGSGSGSGNKTSAAAGLSAGFALMVLTSMLCGVMTLA</sequence>
<organism evidence="1 2">
    <name type="scientific">Vararia minispora EC-137</name>
    <dbReference type="NCBI Taxonomy" id="1314806"/>
    <lineage>
        <taxon>Eukaryota</taxon>
        <taxon>Fungi</taxon>
        <taxon>Dikarya</taxon>
        <taxon>Basidiomycota</taxon>
        <taxon>Agaricomycotina</taxon>
        <taxon>Agaricomycetes</taxon>
        <taxon>Russulales</taxon>
        <taxon>Lachnocladiaceae</taxon>
        <taxon>Vararia</taxon>
    </lineage>
</organism>
<dbReference type="EMBL" id="MU273767">
    <property type="protein sequence ID" value="KAI0028292.1"/>
    <property type="molecule type" value="Genomic_DNA"/>
</dbReference>
<evidence type="ECO:0000313" key="2">
    <source>
        <dbReference type="Proteomes" id="UP000814128"/>
    </source>
</evidence>
<comment type="caution">
    <text evidence="1">The sequence shown here is derived from an EMBL/GenBank/DDBJ whole genome shotgun (WGS) entry which is preliminary data.</text>
</comment>
<keyword evidence="2" id="KW-1185">Reference proteome</keyword>
<reference evidence="1" key="1">
    <citation type="submission" date="2021-02" db="EMBL/GenBank/DDBJ databases">
        <authorList>
            <consortium name="DOE Joint Genome Institute"/>
            <person name="Ahrendt S."/>
            <person name="Looney B.P."/>
            <person name="Miyauchi S."/>
            <person name="Morin E."/>
            <person name="Drula E."/>
            <person name="Courty P.E."/>
            <person name="Chicoki N."/>
            <person name="Fauchery L."/>
            <person name="Kohler A."/>
            <person name="Kuo A."/>
            <person name="Labutti K."/>
            <person name="Pangilinan J."/>
            <person name="Lipzen A."/>
            <person name="Riley R."/>
            <person name="Andreopoulos W."/>
            <person name="He G."/>
            <person name="Johnson J."/>
            <person name="Barry K.W."/>
            <person name="Grigoriev I.V."/>
            <person name="Nagy L."/>
            <person name="Hibbett D."/>
            <person name="Henrissat B."/>
            <person name="Matheny P.B."/>
            <person name="Labbe J."/>
            <person name="Martin F."/>
        </authorList>
    </citation>
    <scope>NUCLEOTIDE SEQUENCE</scope>
    <source>
        <strain evidence="1">EC-137</strain>
    </source>
</reference>
<evidence type="ECO:0000313" key="1">
    <source>
        <dbReference type="EMBL" id="KAI0028292.1"/>
    </source>
</evidence>
<proteinExistence type="predicted"/>
<accession>A0ACB8Q9C7</accession>
<protein>
    <submittedName>
        <fullName evidence="1">Glycoside hydrolase family 72 protein</fullName>
    </submittedName>
</protein>
<reference evidence="1" key="2">
    <citation type="journal article" date="2022" name="New Phytol.">
        <title>Evolutionary transition to the ectomycorrhizal habit in the genomes of a hyperdiverse lineage of mushroom-forming fungi.</title>
        <authorList>
            <person name="Looney B."/>
            <person name="Miyauchi S."/>
            <person name="Morin E."/>
            <person name="Drula E."/>
            <person name="Courty P.E."/>
            <person name="Kohler A."/>
            <person name="Kuo A."/>
            <person name="LaButti K."/>
            <person name="Pangilinan J."/>
            <person name="Lipzen A."/>
            <person name="Riley R."/>
            <person name="Andreopoulos W."/>
            <person name="He G."/>
            <person name="Johnson J."/>
            <person name="Nolan M."/>
            <person name="Tritt A."/>
            <person name="Barry K.W."/>
            <person name="Grigoriev I.V."/>
            <person name="Nagy L.G."/>
            <person name="Hibbett D."/>
            <person name="Henrissat B."/>
            <person name="Matheny P.B."/>
            <person name="Labbe J."/>
            <person name="Martin F.M."/>
        </authorList>
    </citation>
    <scope>NUCLEOTIDE SEQUENCE</scope>
    <source>
        <strain evidence="1">EC-137</strain>
    </source>
</reference>
<keyword evidence="1" id="KW-0378">Hydrolase</keyword>